<reference evidence="2 3" key="1">
    <citation type="journal article" date="2018" name="Front. Plant Sci.">
        <title>Red Clover (Trifolium pratense) and Zigzag Clover (T. medium) - A Picture of Genomic Similarities and Differences.</title>
        <authorList>
            <person name="Dluhosova J."/>
            <person name="Istvanek J."/>
            <person name="Nedelnik J."/>
            <person name="Repkova J."/>
        </authorList>
    </citation>
    <scope>NUCLEOTIDE SEQUENCE [LARGE SCALE GENOMIC DNA]</scope>
    <source>
        <strain evidence="3">cv. 10/8</strain>
        <tissue evidence="2">Leaf</tissue>
    </source>
</reference>
<dbReference type="AlphaFoldDB" id="A0A392N4T1"/>
<evidence type="ECO:0000259" key="1">
    <source>
        <dbReference type="Pfam" id="PF01693"/>
    </source>
</evidence>
<feature type="non-terminal residue" evidence="2">
    <location>
        <position position="188"/>
    </location>
</feature>
<organism evidence="2 3">
    <name type="scientific">Trifolium medium</name>
    <dbReference type="NCBI Taxonomy" id="97028"/>
    <lineage>
        <taxon>Eukaryota</taxon>
        <taxon>Viridiplantae</taxon>
        <taxon>Streptophyta</taxon>
        <taxon>Embryophyta</taxon>
        <taxon>Tracheophyta</taxon>
        <taxon>Spermatophyta</taxon>
        <taxon>Magnoliopsida</taxon>
        <taxon>eudicotyledons</taxon>
        <taxon>Gunneridae</taxon>
        <taxon>Pentapetalae</taxon>
        <taxon>rosids</taxon>
        <taxon>fabids</taxon>
        <taxon>Fabales</taxon>
        <taxon>Fabaceae</taxon>
        <taxon>Papilionoideae</taxon>
        <taxon>50 kb inversion clade</taxon>
        <taxon>NPAAA clade</taxon>
        <taxon>Hologalegina</taxon>
        <taxon>IRL clade</taxon>
        <taxon>Trifolieae</taxon>
        <taxon>Trifolium</taxon>
    </lineage>
</organism>
<dbReference type="InterPro" id="IPR009027">
    <property type="entry name" value="Ribosomal_bL9/RNase_H1_N"/>
</dbReference>
<evidence type="ECO:0000313" key="3">
    <source>
        <dbReference type="Proteomes" id="UP000265520"/>
    </source>
</evidence>
<keyword evidence="3" id="KW-1185">Reference proteome</keyword>
<dbReference type="InterPro" id="IPR011320">
    <property type="entry name" value="RNase_H1_N"/>
</dbReference>
<evidence type="ECO:0000313" key="2">
    <source>
        <dbReference type="EMBL" id="MCH94583.1"/>
    </source>
</evidence>
<feature type="domain" description="Ribonuclease H1 N-terminal" evidence="1">
    <location>
        <begin position="3"/>
        <end position="43"/>
    </location>
</feature>
<dbReference type="Pfam" id="PF01693">
    <property type="entry name" value="Cauli_VI"/>
    <property type="match status" value="1"/>
</dbReference>
<accession>A0A392N4T1</accession>
<sequence length="188" mass="21873">MTFYVVFEATITGVFDSCTQCSKVVHSDNGKKYQVYATYDEAVTACDKYCKLHGHEKEYFQDGLFQPERVIHKFEDRNGSTSVLNTTLTTTQAGCQARTHMLDATMVDDKHAWEQLQNTECKEWIIQHNMQEQLEVMCRNMSIQPAVYTRDNLRVRKEDDAKEDAAVVAMRWLLSLSGRKIRDFNYYN</sequence>
<dbReference type="EMBL" id="LXQA010027661">
    <property type="protein sequence ID" value="MCH94583.1"/>
    <property type="molecule type" value="Genomic_DNA"/>
</dbReference>
<dbReference type="Proteomes" id="UP000265520">
    <property type="component" value="Unassembled WGS sequence"/>
</dbReference>
<protein>
    <recommendedName>
        <fullName evidence="1">Ribonuclease H1 N-terminal domain-containing protein</fullName>
    </recommendedName>
</protein>
<dbReference type="SUPFAM" id="SSF55658">
    <property type="entry name" value="L9 N-domain-like"/>
    <property type="match status" value="1"/>
</dbReference>
<name>A0A392N4T1_9FABA</name>
<comment type="caution">
    <text evidence="2">The sequence shown here is derived from an EMBL/GenBank/DDBJ whole genome shotgun (WGS) entry which is preliminary data.</text>
</comment>
<proteinExistence type="predicted"/>